<feature type="compositionally biased region" description="Low complexity" evidence="1">
    <location>
        <begin position="324"/>
        <end position="338"/>
    </location>
</feature>
<evidence type="ECO:0000313" key="5">
    <source>
        <dbReference type="Proteomes" id="UP001303473"/>
    </source>
</evidence>
<feature type="region of interest" description="Disordered" evidence="1">
    <location>
        <begin position="292"/>
        <end position="347"/>
    </location>
</feature>
<feature type="region of interest" description="Disordered" evidence="1">
    <location>
        <begin position="172"/>
        <end position="201"/>
    </location>
</feature>
<keyword evidence="2" id="KW-0812">Transmembrane</keyword>
<organism evidence="4 5">
    <name type="scientific">Diplogelasinospora grovesii</name>
    <dbReference type="NCBI Taxonomy" id="303347"/>
    <lineage>
        <taxon>Eukaryota</taxon>
        <taxon>Fungi</taxon>
        <taxon>Dikarya</taxon>
        <taxon>Ascomycota</taxon>
        <taxon>Pezizomycotina</taxon>
        <taxon>Sordariomycetes</taxon>
        <taxon>Sordariomycetidae</taxon>
        <taxon>Sordariales</taxon>
        <taxon>Diplogelasinosporaceae</taxon>
        <taxon>Diplogelasinospora</taxon>
    </lineage>
</organism>
<keyword evidence="2" id="KW-1133">Transmembrane helix</keyword>
<evidence type="ECO:0000313" key="4">
    <source>
        <dbReference type="EMBL" id="KAK3938672.1"/>
    </source>
</evidence>
<evidence type="ECO:0000256" key="2">
    <source>
        <dbReference type="SAM" id="Phobius"/>
    </source>
</evidence>
<feature type="region of interest" description="Disordered" evidence="1">
    <location>
        <begin position="137"/>
        <end position="157"/>
    </location>
</feature>
<feature type="signal peptide" evidence="3">
    <location>
        <begin position="1"/>
        <end position="23"/>
    </location>
</feature>
<feature type="transmembrane region" description="Helical" evidence="2">
    <location>
        <begin position="399"/>
        <end position="417"/>
    </location>
</feature>
<gene>
    <name evidence="4" type="ORF">QBC46DRAFT_389584</name>
</gene>
<keyword evidence="2" id="KW-0472">Membrane</keyword>
<keyword evidence="3" id="KW-0732">Signal</keyword>
<dbReference type="Proteomes" id="UP001303473">
    <property type="component" value="Unassembled WGS sequence"/>
</dbReference>
<reference evidence="5" key="1">
    <citation type="journal article" date="2023" name="Mol. Phylogenet. Evol.">
        <title>Genome-scale phylogeny and comparative genomics of the fungal order Sordariales.</title>
        <authorList>
            <person name="Hensen N."/>
            <person name="Bonometti L."/>
            <person name="Westerberg I."/>
            <person name="Brannstrom I.O."/>
            <person name="Guillou S."/>
            <person name="Cros-Aarteil S."/>
            <person name="Calhoun S."/>
            <person name="Haridas S."/>
            <person name="Kuo A."/>
            <person name="Mondo S."/>
            <person name="Pangilinan J."/>
            <person name="Riley R."/>
            <person name="LaButti K."/>
            <person name="Andreopoulos B."/>
            <person name="Lipzen A."/>
            <person name="Chen C."/>
            <person name="Yan M."/>
            <person name="Daum C."/>
            <person name="Ng V."/>
            <person name="Clum A."/>
            <person name="Steindorff A."/>
            <person name="Ohm R.A."/>
            <person name="Martin F."/>
            <person name="Silar P."/>
            <person name="Natvig D.O."/>
            <person name="Lalanne C."/>
            <person name="Gautier V."/>
            <person name="Ament-Velasquez S.L."/>
            <person name="Kruys A."/>
            <person name="Hutchinson M.I."/>
            <person name="Powell A.J."/>
            <person name="Barry K."/>
            <person name="Miller A.N."/>
            <person name="Grigoriev I.V."/>
            <person name="Debuchy R."/>
            <person name="Gladieux P."/>
            <person name="Hiltunen Thoren M."/>
            <person name="Johannesson H."/>
        </authorList>
    </citation>
    <scope>NUCLEOTIDE SEQUENCE [LARGE SCALE GENOMIC DNA]</scope>
    <source>
        <strain evidence="5">CBS 340.73</strain>
    </source>
</reference>
<accession>A0AAN6S2G3</accession>
<proteinExistence type="predicted"/>
<name>A0AAN6S2G3_9PEZI</name>
<comment type="caution">
    <text evidence="4">The sequence shown here is derived from an EMBL/GenBank/DDBJ whole genome shotgun (WGS) entry which is preliminary data.</text>
</comment>
<dbReference type="EMBL" id="MU853824">
    <property type="protein sequence ID" value="KAK3938672.1"/>
    <property type="molecule type" value="Genomic_DNA"/>
</dbReference>
<feature type="compositionally biased region" description="Pro residues" evidence="1">
    <location>
        <begin position="305"/>
        <end position="323"/>
    </location>
</feature>
<feature type="chain" id="PRO_5043043733" evidence="3">
    <location>
        <begin position="24"/>
        <end position="418"/>
    </location>
</feature>
<evidence type="ECO:0000256" key="1">
    <source>
        <dbReference type="SAM" id="MobiDB-lite"/>
    </source>
</evidence>
<feature type="compositionally biased region" description="Low complexity" evidence="1">
    <location>
        <begin position="138"/>
        <end position="157"/>
    </location>
</feature>
<evidence type="ECO:0000256" key="3">
    <source>
        <dbReference type="SAM" id="SignalP"/>
    </source>
</evidence>
<keyword evidence="5" id="KW-1185">Reference proteome</keyword>
<dbReference type="AlphaFoldDB" id="A0AAN6S2G3"/>
<protein>
    <submittedName>
        <fullName evidence="4">Uncharacterized protein</fullName>
    </submittedName>
</protein>
<sequence>MCKMLSRLLLLATSLQLLAFCSAAEFFRWNTPGADLAAAGHDLLRRQTQTPPPGYHPEFGSCGSGTTCENACGPNWLSCNASTTLSLFCYNKVDLNQTCCENGSGRACDNGYYCAWTEFNGQAWCCRNGQNLEECGVTTSSSSRSTPTPTTTTTSSSIIIITNTTTITSTTISSSTVSSSTPTGPTGPTSTPSSSTSSPSSTSSSCQCSPYTPSTCLPVQTVTVTVGQGTVTVTVSKGVETDVSSYTTTTTTTSTTTATSVTTSVSTVTVGVKTVKVINYITVSAISTVTVTTNGGGGACSTTTTPPPSSSTPVPPPPPPPATTPCETTTSTTPSTTKKPPHPTYPESVVYTTDIKTVTTEVPCPPEQLAALAANGIASGVNTSAVATSTSKTAGAGRTVAGLAGLPVVMIIFALLFL</sequence>